<dbReference type="EMBL" id="CATQJL010000112">
    <property type="protein sequence ID" value="CAJ0595840.1"/>
    <property type="molecule type" value="Genomic_DNA"/>
</dbReference>
<accession>A0AA36GPB0</accession>
<name>A0AA36GPB0_CYLNA</name>
<proteinExistence type="predicted"/>
<organism evidence="1 2">
    <name type="scientific">Cylicocyclus nassatus</name>
    <name type="common">Nematode worm</name>
    <dbReference type="NCBI Taxonomy" id="53992"/>
    <lineage>
        <taxon>Eukaryota</taxon>
        <taxon>Metazoa</taxon>
        <taxon>Ecdysozoa</taxon>
        <taxon>Nematoda</taxon>
        <taxon>Chromadorea</taxon>
        <taxon>Rhabditida</taxon>
        <taxon>Rhabditina</taxon>
        <taxon>Rhabditomorpha</taxon>
        <taxon>Strongyloidea</taxon>
        <taxon>Strongylidae</taxon>
        <taxon>Cylicocyclus</taxon>
    </lineage>
</organism>
<sequence length="61" mass="7192">MRFIRTKGWRKQLLKYSLAGRACRLLNCLPIETLCQNDSTKLKKLLLKNDLLRMLNLEDIS</sequence>
<evidence type="ECO:0000313" key="1">
    <source>
        <dbReference type="EMBL" id="CAJ0595840.1"/>
    </source>
</evidence>
<dbReference type="Proteomes" id="UP001176961">
    <property type="component" value="Unassembled WGS sequence"/>
</dbReference>
<dbReference type="AlphaFoldDB" id="A0AA36GPB0"/>
<evidence type="ECO:0000313" key="2">
    <source>
        <dbReference type="Proteomes" id="UP001176961"/>
    </source>
</evidence>
<protein>
    <submittedName>
        <fullName evidence="1">Uncharacterized protein</fullName>
    </submittedName>
</protein>
<gene>
    <name evidence="1" type="ORF">CYNAS_LOCUS7823</name>
</gene>
<comment type="caution">
    <text evidence="1">The sequence shown here is derived from an EMBL/GenBank/DDBJ whole genome shotgun (WGS) entry which is preliminary data.</text>
</comment>
<reference evidence="1" key="1">
    <citation type="submission" date="2023-07" db="EMBL/GenBank/DDBJ databases">
        <authorList>
            <consortium name="CYATHOMIX"/>
        </authorList>
    </citation>
    <scope>NUCLEOTIDE SEQUENCE</scope>
    <source>
        <strain evidence="1">N/A</strain>
    </source>
</reference>
<keyword evidence="2" id="KW-1185">Reference proteome</keyword>